<evidence type="ECO:0000256" key="1">
    <source>
        <dbReference type="SAM" id="MobiDB-lite"/>
    </source>
</evidence>
<feature type="transmembrane region" description="Helical" evidence="2">
    <location>
        <begin position="126"/>
        <end position="148"/>
    </location>
</feature>
<gene>
    <name evidence="3" type="ORF">PCOR1329_LOCUS5049</name>
</gene>
<feature type="compositionally biased region" description="Low complexity" evidence="1">
    <location>
        <begin position="168"/>
        <end position="185"/>
    </location>
</feature>
<evidence type="ECO:0000313" key="3">
    <source>
        <dbReference type="EMBL" id="CAK0795358.1"/>
    </source>
</evidence>
<dbReference type="Proteomes" id="UP001189429">
    <property type="component" value="Unassembled WGS sequence"/>
</dbReference>
<feature type="region of interest" description="Disordered" evidence="1">
    <location>
        <begin position="168"/>
        <end position="191"/>
    </location>
</feature>
<protein>
    <submittedName>
        <fullName evidence="3">Uncharacterized protein</fullName>
    </submittedName>
</protein>
<sequence length="191" mass="20284">MVDRPYQETQNRVARRLAFRPRELLALTRYAAASLVAHATPSPEAEELRRQHGAALAERCPAVREILCGERERHMAAEALRRAVPGAEALLLCTEARAEALRRLLGQGPQGPGPGGAPSSQGASRVWPFLLVLLYLVIPGYGAIFLAWRCSRRLAALISPAPSAAPWDGDGAPAPAPAQPVQAAEPGGGHA</sequence>
<comment type="caution">
    <text evidence="3">The sequence shown here is derived from an EMBL/GenBank/DDBJ whole genome shotgun (WGS) entry which is preliminary data.</text>
</comment>
<keyword evidence="2" id="KW-0472">Membrane</keyword>
<keyword evidence="2" id="KW-1133">Transmembrane helix</keyword>
<accession>A0ABN9PU93</accession>
<evidence type="ECO:0000256" key="2">
    <source>
        <dbReference type="SAM" id="Phobius"/>
    </source>
</evidence>
<organism evidence="3 4">
    <name type="scientific">Prorocentrum cordatum</name>
    <dbReference type="NCBI Taxonomy" id="2364126"/>
    <lineage>
        <taxon>Eukaryota</taxon>
        <taxon>Sar</taxon>
        <taxon>Alveolata</taxon>
        <taxon>Dinophyceae</taxon>
        <taxon>Prorocentrales</taxon>
        <taxon>Prorocentraceae</taxon>
        <taxon>Prorocentrum</taxon>
    </lineage>
</organism>
<evidence type="ECO:0000313" key="4">
    <source>
        <dbReference type="Proteomes" id="UP001189429"/>
    </source>
</evidence>
<proteinExistence type="predicted"/>
<keyword evidence="4" id="KW-1185">Reference proteome</keyword>
<feature type="non-terminal residue" evidence="3">
    <location>
        <position position="191"/>
    </location>
</feature>
<dbReference type="EMBL" id="CAUYUJ010001320">
    <property type="protein sequence ID" value="CAK0795358.1"/>
    <property type="molecule type" value="Genomic_DNA"/>
</dbReference>
<name>A0ABN9PU93_9DINO</name>
<reference evidence="3" key="1">
    <citation type="submission" date="2023-10" db="EMBL/GenBank/DDBJ databases">
        <authorList>
            <person name="Chen Y."/>
            <person name="Shah S."/>
            <person name="Dougan E. K."/>
            <person name="Thang M."/>
            <person name="Chan C."/>
        </authorList>
    </citation>
    <scope>NUCLEOTIDE SEQUENCE [LARGE SCALE GENOMIC DNA]</scope>
</reference>
<keyword evidence="2" id="KW-0812">Transmembrane</keyword>